<dbReference type="Proteomes" id="UP000095286">
    <property type="component" value="Unplaced"/>
</dbReference>
<evidence type="ECO:0000313" key="2">
    <source>
        <dbReference type="WBParaSite" id="RSKR_0000916100.1"/>
    </source>
</evidence>
<proteinExistence type="predicted"/>
<accession>A0AC35U8F5</accession>
<reference evidence="2" key="1">
    <citation type="submission" date="2016-11" db="UniProtKB">
        <authorList>
            <consortium name="WormBaseParasite"/>
        </authorList>
    </citation>
    <scope>IDENTIFICATION</scope>
    <source>
        <strain evidence="2">KR3021</strain>
    </source>
</reference>
<organism evidence="1 2">
    <name type="scientific">Rhabditophanes sp. KR3021</name>
    <dbReference type="NCBI Taxonomy" id="114890"/>
    <lineage>
        <taxon>Eukaryota</taxon>
        <taxon>Metazoa</taxon>
        <taxon>Ecdysozoa</taxon>
        <taxon>Nematoda</taxon>
        <taxon>Chromadorea</taxon>
        <taxon>Rhabditida</taxon>
        <taxon>Tylenchina</taxon>
        <taxon>Panagrolaimomorpha</taxon>
        <taxon>Strongyloidoidea</taxon>
        <taxon>Alloionematidae</taxon>
        <taxon>Rhabditophanes</taxon>
    </lineage>
</organism>
<sequence>MLRKQQFLDLKFAYDILRKPNDRHHYDAVGKVYPSNKSASGAKRTRQNYYSNYSESYSEWGKFYTGQGKDNGQASYQDIQKKNSEQWKRVLIFSGIGFGLVFLYNFGYFLMLVARENKIRKLSAREEIARSFLRQPDYKVSSNDKEELDRFGKILLDDIEEAYNRNILDHRIHNTKEIREEGRWFDYLKADNWIPRTAYDKREVENIKKDN</sequence>
<protein>
    <submittedName>
        <fullName evidence="2">J domain-containing protein</fullName>
    </submittedName>
</protein>
<evidence type="ECO:0000313" key="1">
    <source>
        <dbReference type="Proteomes" id="UP000095286"/>
    </source>
</evidence>
<dbReference type="WBParaSite" id="RSKR_0000916100.1">
    <property type="protein sequence ID" value="RSKR_0000916100.1"/>
    <property type="gene ID" value="RSKR_0000916100"/>
</dbReference>
<name>A0AC35U8F5_9BILA</name>